<evidence type="ECO:0000256" key="8">
    <source>
        <dbReference type="PIRNR" id="PIRNR037778"/>
    </source>
</evidence>
<accession>A0A7W3UK86</accession>
<evidence type="ECO:0000256" key="2">
    <source>
        <dbReference type="ARBA" id="ARBA00005540"/>
    </source>
</evidence>
<dbReference type="EMBL" id="JACIVA010000039">
    <property type="protein sequence ID" value="MBB1097041.1"/>
    <property type="molecule type" value="Genomic_DNA"/>
</dbReference>
<dbReference type="AlphaFoldDB" id="A0A7W3UK86"/>
<protein>
    <recommendedName>
        <fullName evidence="8">Riboflavin transporter</fullName>
    </recommendedName>
</protein>
<keyword evidence="11" id="KW-1185">Reference proteome</keyword>
<feature type="transmembrane region" description="Helical" evidence="9">
    <location>
        <begin position="52"/>
        <end position="69"/>
    </location>
</feature>
<keyword evidence="7 8" id="KW-0472">Membrane</keyword>
<evidence type="ECO:0000256" key="9">
    <source>
        <dbReference type="SAM" id="Phobius"/>
    </source>
</evidence>
<proteinExistence type="inferred from homology"/>
<organism evidence="10 11">
    <name type="scientific">Limosilactobacillus rudii</name>
    <dbReference type="NCBI Taxonomy" id="2759755"/>
    <lineage>
        <taxon>Bacteria</taxon>
        <taxon>Bacillati</taxon>
        <taxon>Bacillota</taxon>
        <taxon>Bacilli</taxon>
        <taxon>Lactobacillales</taxon>
        <taxon>Lactobacillaceae</taxon>
        <taxon>Limosilactobacillus</taxon>
    </lineage>
</organism>
<evidence type="ECO:0000313" key="11">
    <source>
        <dbReference type="Proteomes" id="UP000517106"/>
    </source>
</evidence>
<keyword evidence="6 9" id="KW-1133">Transmembrane helix</keyword>
<dbReference type="GO" id="GO:0005886">
    <property type="term" value="C:plasma membrane"/>
    <property type="evidence" value="ECO:0007669"/>
    <property type="project" value="UniProtKB-SubCell"/>
</dbReference>
<evidence type="ECO:0000256" key="1">
    <source>
        <dbReference type="ARBA" id="ARBA00004651"/>
    </source>
</evidence>
<evidence type="ECO:0000256" key="7">
    <source>
        <dbReference type="ARBA" id="ARBA00023136"/>
    </source>
</evidence>
<dbReference type="PIRSF" id="PIRSF037778">
    <property type="entry name" value="UCP037778_transp_RibU"/>
    <property type="match status" value="1"/>
</dbReference>
<name>A0A7W3UK86_9LACO</name>
<dbReference type="PANTHER" id="PTHR38438:SF1">
    <property type="entry name" value="RIBOFLAVIN TRANSPORTER RIBU"/>
    <property type="match status" value="1"/>
</dbReference>
<feature type="transmembrane region" description="Helical" evidence="9">
    <location>
        <begin position="12"/>
        <end position="32"/>
    </location>
</feature>
<evidence type="ECO:0000256" key="5">
    <source>
        <dbReference type="ARBA" id="ARBA00022692"/>
    </source>
</evidence>
<sequence>MTVTHQRIQRLVGIACLSALAFILMFFEFPILPMAPYLKLDFSDVPVLLGGYIYGPVGGVIIALLKCLIHGMVHGFSPAELIGIFSDFLSALAMLLPFCWVWHHQEWSKKKQAITGIILSTVILTTVMSLLNLWVLTPLYMAVWNWKSTLPVAQLVAIGVLPFNIIKGLVVTIVYVIIADRLQSWLDHHRTL</sequence>
<reference evidence="10 11" key="1">
    <citation type="submission" date="2020-07" db="EMBL/GenBank/DDBJ databases">
        <title>Description of Limosilactobacillus balticus sp. nov., Limosilactobacillus agrestis sp. nov., Limosilactobacillus albertensis sp. nov., Limosilactobacillus rudii sp. nov., Limosilactobacillus fastidiosus sp. nov., five novel Limosilactobacillus species isolated from the vertebrate gastrointestinal tract, and proposal of 6 subspecies of Limosilactobacillus reuteri adapted to the gastrointestinal tract of specific vertebrate hosts.</title>
        <authorList>
            <person name="Li F."/>
            <person name="Cheng C."/>
            <person name="Zheng J."/>
            <person name="Quevedo R.M."/>
            <person name="Li J."/>
            <person name="Roos S."/>
            <person name="Gaenzle M.G."/>
            <person name="Walter J."/>
        </authorList>
    </citation>
    <scope>NUCLEOTIDE SEQUENCE [LARGE SCALE GENOMIC DNA]</scope>
    <source>
        <strain evidence="10 11">STM2_1</strain>
    </source>
</reference>
<keyword evidence="3 8" id="KW-0813">Transport</keyword>
<feature type="transmembrane region" description="Helical" evidence="9">
    <location>
        <begin position="155"/>
        <end position="178"/>
    </location>
</feature>
<dbReference type="Gene3D" id="1.10.1760.20">
    <property type="match status" value="1"/>
</dbReference>
<dbReference type="RefSeq" id="WP_182595787.1">
    <property type="nucleotide sequence ID" value="NZ_JACIVA010000039.1"/>
</dbReference>
<keyword evidence="5 9" id="KW-0812">Transmembrane</keyword>
<evidence type="ECO:0000256" key="4">
    <source>
        <dbReference type="ARBA" id="ARBA00022475"/>
    </source>
</evidence>
<feature type="transmembrane region" description="Helical" evidence="9">
    <location>
        <begin position="115"/>
        <end position="143"/>
    </location>
</feature>
<dbReference type="GO" id="GO:0032217">
    <property type="term" value="F:riboflavin transmembrane transporter activity"/>
    <property type="evidence" value="ECO:0007669"/>
    <property type="project" value="UniProtKB-UniRule"/>
</dbReference>
<gene>
    <name evidence="10" type="ORF">H5S09_03620</name>
</gene>
<dbReference type="InterPro" id="IPR024529">
    <property type="entry name" value="ECF_trnsprt_substrate-spec"/>
</dbReference>
<evidence type="ECO:0000256" key="6">
    <source>
        <dbReference type="ARBA" id="ARBA00022989"/>
    </source>
</evidence>
<dbReference type="InterPro" id="IPR025720">
    <property type="entry name" value="RibU"/>
</dbReference>
<comment type="subcellular location">
    <subcellularLocation>
        <location evidence="1">Cell membrane</location>
        <topology evidence="1">Multi-pass membrane protein</topology>
    </subcellularLocation>
</comment>
<comment type="similarity">
    <text evidence="2 8">Belongs to the prokaryotic riboflavin transporter (P-RFT) (TC 2.A.87) family.</text>
</comment>
<evidence type="ECO:0000256" key="3">
    <source>
        <dbReference type="ARBA" id="ARBA00022448"/>
    </source>
</evidence>
<dbReference type="PANTHER" id="PTHR38438">
    <property type="entry name" value="RIBOFLAVIN TRANSPORTER RIBU"/>
    <property type="match status" value="1"/>
</dbReference>
<feature type="transmembrane region" description="Helical" evidence="9">
    <location>
        <begin position="81"/>
        <end position="103"/>
    </location>
</feature>
<dbReference type="Pfam" id="PF12822">
    <property type="entry name" value="ECF_trnsprt"/>
    <property type="match status" value="1"/>
</dbReference>
<keyword evidence="4 8" id="KW-1003">Cell membrane</keyword>
<dbReference type="Proteomes" id="UP000517106">
    <property type="component" value="Unassembled WGS sequence"/>
</dbReference>
<comment type="function">
    <text evidence="8">Probably a riboflavin-binding protein that interacts with the energy-coupling factor (ECF) ABC-transporter complex.</text>
</comment>
<evidence type="ECO:0000313" key="10">
    <source>
        <dbReference type="EMBL" id="MBB1097041.1"/>
    </source>
</evidence>
<comment type="caution">
    <text evidence="10">The sequence shown here is derived from an EMBL/GenBank/DDBJ whole genome shotgun (WGS) entry which is preliminary data.</text>
</comment>